<comment type="caution">
    <text evidence="1">The sequence shown here is derived from an EMBL/GenBank/DDBJ whole genome shotgun (WGS) entry which is preliminary data.</text>
</comment>
<dbReference type="EMBL" id="AUZX01012817">
    <property type="protein sequence ID" value="EQD37726.1"/>
    <property type="molecule type" value="Genomic_DNA"/>
</dbReference>
<feature type="non-terminal residue" evidence="1">
    <location>
        <position position="1"/>
    </location>
</feature>
<name>T0YQ92_9ZZZZ</name>
<dbReference type="AlphaFoldDB" id="T0YQ92"/>
<gene>
    <name evidence="1" type="ORF">B1A_17431</name>
</gene>
<sequence length="53" mass="6072">LTFEINYLEAQNAEFTLQYSAFNKYLGARSNYNGQGQSASDNNIVTLLMWLTF</sequence>
<evidence type="ECO:0000313" key="1">
    <source>
        <dbReference type="EMBL" id="EQD37726.1"/>
    </source>
</evidence>
<proteinExistence type="predicted"/>
<reference evidence="1" key="2">
    <citation type="journal article" date="2014" name="ISME J.">
        <title>Microbial stratification in low pH oxic and suboxic macroscopic growths along an acid mine drainage.</title>
        <authorList>
            <person name="Mendez-Garcia C."/>
            <person name="Mesa V."/>
            <person name="Sprenger R.R."/>
            <person name="Richter M."/>
            <person name="Diez M.S."/>
            <person name="Solano J."/>
            <person name="Bargiela R."/>
            <person name="Golyshina O.V."/>
            <person name="Manteca A."/>
            <person name="Ramos J.L."/>
            <person name="Gallego J.R."/>
            <person name="Llorente I."/>
            <person name="Martins Dos Santos V.A."/>
            <person name="Jensen O.N."/>
            <person name="Pelaez A.I."/>
            <person name="Sanchez J."/>
            <person name="Ferrer M."/>
        </authorList>
    </citation>
    <scope>NUCLEOTIDE SEQUENCE</scope>
</reference>
<protein>
    <submittedName>
        <fullName evidence="1">Uncharacterized protein</fullName>
    </submittedName>
</protein>
<accession>T0YQ92</accession>
<reference evidence="1" key="1">
    <citation type="submission" date="2013-08" db="EMBL/GenBank/DDBJ databases">
        <authorList>
            <person name="Mendez C."/>
            <person name="Richter M."/>
            <person name="Ferrer M."/>
            <person name="Sanchez J."/>
        </authorList>
    </citation>
    <scope>NUCLEOTIDE SEQUENCE</scope>
</reference>
<organism evidence="1">
    <name type="scientific">mine drainage metagenome</name>
    <dbReference type="NCBI Taxonomy" id="410659"/>
    <lineage>
        <taxon>unclassified sequences</taxon>
        <taxon>metagenomes</taxon>
        <taxon>ecological metagenomes</taxon>
    </lineage>
</organism>